<dbReference type="GO" id="GO:0006457">
    <property type="term" value="P:protein folding"/>
    <property type="evidence" value="ECO:0007669"/>
    <property type="project" value="InterPro"/>
</dbReference>
<evidence type="ECO:0000259" key="7">
    <source>
        <dbReference type="PROSITE" id="PS50072"/>
    </source>
</evidence>
<dbReference type="Pfam" id="PF00160">
    <property type="entry name" value="Pro_isomerase"/>
    <property type="match status" value="1"/>
</dbReference>
<accession>T0ZZG5</accession>
<dbReference type="PROSITE" id="PS50072">
    <property type="entry name" value="CSA_PPIASE_2"/>
    <property type="match status" value="1"/>
</dbReference>
<feature type="domain" description="PPIase cyclophilin-type" evidence="7">
    <location>
        <begin position="1"/>
        <end position="150"/>
    </location>
</feature>
<evidence type="ECO:0000256" key="3">
    <source>
        <dbReference type="ARBA" id="ARBA00022574"/>
    </source>
</evidence>
<dbReference type="PANTHER" id="PTHR45625:SF4">
    <property type="entry name" value="PEPTIDYLPROLYL ISOMERASE DOMAIN AND WD REPEAT-CONTAINING PROTEIN 1"/>
    <property type="match status" value="1"/>
</dbReference>
<dbReference type="Gene3D" id="2.40.100.10">
    <property type="entry name" value="Cyclophilin-like"/>
    <property type="match status" value="1"/>
</dbReference>
<keyword evidence="4" id="KW-0677">Repeat</keyword>
<dbReference type="GO" id="GO:0005634">
    <property type="term" value="C:nucleus"/>
    <property type="evidence" value="ECO:0007669"/>
    <property type="project" value="UniProtKB-ARBA"/>
</dbReference>
<dbReference type="PROSITE" id="PS00170">
    <property type="entry name" value="CSA_PPIASE_1"/>
    <property type="match status" value="1"/>
</dbReference>
<keyword evidence="3" id="KW-0853">WD repeat</keyword>
<gene>
    <name evidence="8" type="ORF">B2A_07448</name>
</gene>
<dbReference type="InterPro" id="IPR029000">
    <property type="entry name" value="Cyclophilin-like_dom_sf"/>
</dbReference>
<keyword evidence="5" id="KW-0697">Rotamase</keyword>
<dbReference type="PIRSF" id="PIRSF001467">
    <property type="entry name" value="Peptidylpro_ismrse"/>
    <property type="match status" value="1"/>
</dbReference>
<dbReference type="FunFam" id="2.40.100.10:FF:000003">
    <property type="entry name" value="Peptidylprolyl isomerase domain and WD repeat-containing 1"/>
    <property type="match status" value="1"/>
</dbReference>
<dbReference type="InterPro" id="IPR002130">
    <property type="entry name" value="Cyclophilin-type_PPIase_dom"/>
</dbReference>
<reference evidence="8" key="2">
    <citation type="journal article" date="2014" name="ISME J.">
        <title>Microbial stratification in low pH oxic and suboxic macroscopic growths along an acid mine drainage.</title>
        <authorList>
            <person name="Mendez-Garcia C."/>
            <person name="Mesa V."/>
            <person name="Sprenger R.R."/>
            <person name="Richter M."/>
            <person name="Diez M.S."/>
            <person name="Solano J."/>
            <person name="Bargiela R."/>
            <person name="Golyshina O.V."/>
            <person name="Manteca A."/>
            <person name="Ramos J.L."/>
            <person name="Gallego J.R."/>
            <person name="Llorente I."/>
            <person name="Martins Dos Santos V.A."/>
            <person name="Jensen O.N."/>
            <person name="Pelaez A.I."/>
            <person name="Sanchez J."/>
            <person name="Ferrer M."/>
        </authorList>
    </citation>
    <scope>NUCLEOTIDE SEQUENCE</scope>
</reference>
<evidence type="ECO:0000256" key="4">
    <source>
        <dbReference type="ARBA" id="ARBA00022737"/>
    </source>
</evidence>
<dbReference type="EC" id="5.2.1.8" evidence="2"/>
<sequence length="153" mass="16592">PTATLRTTLGDIRIELFRDRAPKTVENFVNLTRKGFYTGVSFHRVIPGFMVQTGDPKGDGTGGPGYTIRDEFEPTLRHDGPGVVSMANAGPNTGGSQFFITLATTSWLDNKHAVFGRVRGGQEVVEKIAAVPRDARDRPNSPIRIVEVQLGGV</sequence>
<comment type="catalytic activity">
    <reaction evidence="1">
        <text>[protein]-peptidylproline (omega=180) = [protein]-peptidylproline (omega=0)</text>
        <dbReference type="Rhea" id="RHEA:16237"/>
        <dbReference type="Rhea" id="RHEA-COMP:10747"/>
        <dbReference type="Rhea" id="RHEA-COMP:10748"/>
        <dbReference type="ChEBI" id="CHEBI:83833"/>
        <dbReference type="ChEBI" id="CHEBI:83834"/>
        <dbReference type="EC" id="5.2.1.8"/>
    </reaction>
</comment>
<name>T0ZZG5_9ZZZZ</name>
<dbReference type="InterPro" id="IPR024936">
    <property type="entry name" value="Cyclophilin-type_PPIase"/>
</dbReference>
<evidence type="ECO:0000256" key="6">
    <source>
        <dbReference type="ARBA" id="ARBA00023235"/>
    </source>
</evidence>
<dbReference type="CDD" id="cd00317">
    <property type="entry name" value="cyclophilin"/>
    <property type="match status" value="1"/>
</dbReference>
<dbReference type="AlphaFoldDB" id="T0ZZG5"/>
<dbReference type="SUPFAM" id="SSF50891">
    <property type="entry name" value="Cyclophilin-like"/>
    <property type="match status" value="1"/>
</dbReference>
<dbReference type="InterPro" id="IPR020892">
    <property type="entry name" value="Cyclophilin-type_PPIase_CS"/>
</dbReference>
<feature type="non-terminal residue" evidence="8">
    <location>
        <position position="1"/>
    </location>
</feature>
<proteinExistence type="predicted"/>
<dbReference type="GO" id="GO:0003755">
    <property type="term" value="F:peptidyl-prolyl cis-trans isomerase activity"/>
    <property type="evidence" value="ECO:0007669"/>
    <property type="project" value="UniProtKB-KW"/>
</dbReference>
<protein>
    <recommendedName>
        <fullName evidence="2">peptidylprolyl isomerase</fullName>
        <ecNumber evidence="2">5.2.1.8</ecNumber>
    </recommendedName>
</protein>
<dbReference type="EMBL" id="AUZZ01005333">
    <property type="protein sequence ID" value="EQD50027.1"/>
    <property type="molecule type" value="Genomic_DNA"/>
</dbReference>
<dbReference type="PANTHER" id="PTHR45625">
    <property type="entry name" value="PEPTIDYL-PROLYL CIS-TRANS ISOMERASE-RELATED"/>
    <property type="match status" value="1"/>
</dbReference>
<evidence type="ECO:0000313" key="8">
    <source>
        <dbReference type="EMBL" id="EQD50027.1"/>
    </source>
</evidence>
<dbReference type="PRINTS" id="PR00153">
    <property type="entry name" value="CSAPPISMRASE"/>
</dbReference>
<organism evidence="8">
    <name type="scientific">mine drainage metagenome</name>
    <dbReference type="NCBI Taxonomy" id="410659"/>
    <lineage>
        <taxon>unclassified sequences</taxon>
        <taxon>metagenomes</taxon>
        <taxon>ecological metagenomes</taxon>
    </lineage>
</organism>
<evidence type="ECO:0000256" key="2">
    <source>
        <dbReference type="ARBA" id="ARBA00013194"/>
    </source>
</evidence>
<evidence type="ECO:0000256" key="5">
    <source>
        <dbReference type="ARBA" id="ARBA00023110"/>
    </source>
</evidence>
<evidence type="ECO:0000256" key="1">
    <source>
        <dbReference type="ARBA" id="ARBA00000971"/>
    </source>
</evidence>
<dbReference type="InterPro" id="IPR044666">
    <property type="entry name" value="Cyclophilin_A-like"/>
</dbReference>
<reference evidence="8" key="1">
    <citation type="submission" date="2013-08" db="EMBL/GenBank/DDBJ databases">
        <authorList>
            <person name="Mendez C."/>
            <person name="Richter M."/>
            <person name="Ferrer M."/>
            <person name="Sanchez J."/>
        </authorList>
    </citation>
    <scope>NUCLEOTIDE SEQUENCE</scope>
</reference>
<keyword evidence="6 8" id="KW-0413">Isomerase</keyword>
<comment type="caution">
    <text evidence="8">The sequence shown here is derived from an EMBL/GenBank/DDBJ whole genome shotgun (WGS) entry which is preliminary data.</text>
</comment>